<proteinExistence type="predicted"/>
<gene>
    <name evidence="3" type="ORF">ACFFGN_08775</name>
</gene>
<dbReference type="RefSeq" id="WP_380045030.1">
    <property type="nucleotide sequence ID" value="NZ_JBHLTC010000009.1"/>
</dbReference>
<feature type="transmembrane region" description="Helical" evidence="1">
    <location>
        <begin position="12"/>
        <end position="36"/>
    </location>
</feature>
<comment type="caution">
    <text evidence="3">The sequence shown here is derived from an EMBL/GenBank/DDBJ whole genome shotgun (WGS) entry which is preliminary data.</text>
</comment>
<accession>A0ABV6QHN8</accession>
<name>A0ABV6QHN8_9ACTN</name>
<reference evidence="3 4" key="1">
    <citation type="submission" date="2024-09" db="EMBL/GenBank/DDBJ databases">
        <authorList>
            <person name="Sun Q."/>
            <person name="Mori K."/>
        </authorList>
    </citation>
    <scope>NUCLEOTIDE SEQUENCE [LARGE SCALE GENOMIC DNA]</scope>
    <source>
        <strain evidence="3 4">CGMCC 1.15906</strain>
    </source>
</reference>
<sequence length="164" mass="16952">MESRAKALGHAVHPVLIVFPLGLLSTAVIFDVLYLITDRASFATSAGHTMAAGIIGGVVAAVFGLIDWLVIPKGTRARRIGSLHGLGNAAVLVLFVISWLLRFSHDNWDPGMLAVICSVAGVGLAGATGWLGGELVERLGIGVDEGANVNAPSSLTQKHPAKPA</sequence>
<dbReference type="Proteomes" id="UP001589890">
    <property type="component" value="Unassembled WGS sequence"/>
</dbReference>
<keyword evidence="1" id="KW-0472">Membrane</keyword>
<keyword evidence="4" id="KW-1185">Reference proteome</keyword>
<keyword evidence="1" id="KW-1133">Transmembrane helix</keyword>
<keyword evidence="1" id="KW-0812">Transmembrane</keyword>
<dbReference type="EMBL" id="JBHLTC010000009">
    <property type="protein sequence ID" value="MFC0624154.1"/>
    <property type="molecule type" value="Genomic_DNA"/>
</dbReference>
<dbReference type="Pfam" id="PF09990">
    <property type="entry name" value="DUF2231"/>
    <property type="match status" value="1"/>
</dbReference>
<feature type="domain" description="DUF2231" evidence="2">
    <location>
        <begin position="9"/>
        <end position="144"/>
    </location>
</feature>
<feature type="transmembrane region" description="Helical" evidence="1">
    <location>
        <begin position="113"/>
        <end position="132"/>
    </location>
</feature>
<organism evidence="3 4">
    <name type="scientific">Kribbella deserti</name>
    <dbReference type="NCBI Taxonomy" id="1926257"/>
    <lineage>
        <taxon>Bacteria</taxon>
        <taxon>Bacillati</taxon>
        <taxon>Actinomycetota</taxon>
        <taxon>Actinomycetes</taxon>
        <taxon>Propionibacteriales</taxon>
        <taxon>Kribbellaceae</taxon>
        <taxon>Kribbella</taxon>
    </lineage>
</organism>
<dbReference type="InterPro" id="IPR019251">
    <property type="entry name" value="DUF2231_TM"/>
</dbReference>
<evidence type="ECO:0000259" key="2">
    <source>
        <dbReference type="Pfam" id="PF09990"/>
    </source>
</evidence>
<feature type="transmembrane region" description="Helical" evidence="1">
    <location>
        <begin position="83"/>
        <end position="101"/>
    </location>
</feature>
<evidence type="ECO:0000256" key="1">
    <source>
        <dbReference type="SAM" id="Phobius"/>
    </source>
</evidence>
<evidence type="ECO:0000313" key="3">
    <source>
        <dbReference type="EMBL" id="MFC0624154.1"/>
    </source>
</evidence>
<evidence type="ECO:0000313" key="4">
    <source>
        <dbReference type="Proteomes" id="UP001589890"/>
    </source>
</evidence>
<feature type="transmembrane region" description="Helical" evidence="1">
    <location>
        <begin position="48"/>
        <end position="71"/>
    </location>
</feature>
<protein>
    <submittedName>
        <fullName evidence="3">DUF2231 domain-containing protein</fullName>
    </submittedName>
</protein>